<proteinExistence type="predicted"/>
<dbReference type="GeneID" id="85356982"/>
<evidence type="ECO:0000313" key="5">
    <source>
        <dbReference type="Proteomes" id="UP001175211"/>
    </source>
</evidence>
<sequence>MKAFFEASILAPQMSSPPTPIPIFDLRSRLGTTLGAVLVGCIIASVFYGITILQTVAYYKQYPNDQWIFRYAVALLWIFDTLHVALTTHALYFYVIESFGNYLALLTIVWSFSLQLLINMLIIPGVQALYAFRIWKLGSHFHVVLPRFIFVAVAATFGAGLYVMYETYTLTSFLDISTIRVSIYLNFSTISAADFVIAGAMCFYLHKGRSMAGVSSTTKVIMRLMRLVVISGLATSACSLFTLVAYIAWPNTLIFVAINFILPRLYINSLLAMLNSRKSSMDNKECHSDEKTIRFVSPATGSGATDSGQTNITISDPSVA</sequence>
<feature type="transmembrane region" description="Helical" evidence="2">
    <location>
        <begin position="183"/>
        <end position="206"/>
    </location>
</feature>
<dbReference type="PANTHER" id="PTHR40465:SF1">
    <property type="entry name" value="DUF6534 DOMAIN-CONTAINING PROTEIN"/>
    <property type="match status" value="1"/>
</dbReference>
<name>A0AA39N4L8_ARMTA</name>
<feature type="compositionally biased region" description="Polar residues" evidence="1">
    <location>
        <begin position="299"/>
        <end position="320"/>
    </location>
</feature>
<dbReference type="EMBL" id="JAUEPS010000022">
    <property type="protein sequence ID" value="KAK0457278.1"/>
    <property type="molecule type" value="Genomic_DNA"/>
</dbReference>
<evidence type="ECO:0000259" key="3">
    <source>
        <dbReference type="Pfam" id="PF20152"/>
    </source>
</evidence>
<feature type="transmembrane region" description="Helical" evidence="2">
    <location>
        <begin position="144"/>
        <end position="163"/>
    </location>
</feature>
<organism evidence="4 5">
    <name type="scientific">Armillaria tabescens</name>
    <name type="common">Ringless honey mushroom</name>
    <name type="synonym">Agaricus tabescens</name>
    <dbReference type="NCBI Taxonomy" id="1929756"/>
    <lineage>
        <taxon>Eukaryota</taxon>
        <taxon>Fungi</taxon>
        <taxon>Dikarya</taxon>
        <taxon>Basidiomycota</taxon>
        <taxon>Agaricomycotina</taxon>
        <taxon>Agaricomycetes</taxon>
        <taxon>Agaricomycetidae</taxon>
        <taxon>Agaricales</taxon>
        <taxon>Marasmiineae</taxon>
        <taxon>Physalacriaceae</taxon>
        <taxon>Desarmillaria</taxon>
    </lineage>
</organism>
<feature type="region of interest" description="Disordered" evidence="1">
    <location>
        <begin position="297"/>
        <end position="320"/>
    </location>
</feature>
<reference evidence="4" key="1">
    <citation type="submission" date="2023-06" db="EMBL/GenBank/DDBJ databases">
        <authorList>
            <consortium name="Lawrence Berkeley National Laboratory"/>
            <person name="Ahrendt S."/>
            <person name="Sahu N."/>
            <person name="Indic B."/>
            <person name="Wong-Bajracharya J."/>
            <person name="Merenyi Z."/>
            <person name="Ke H.-M."/>
            <person name="Monk M."/>
            <person name="Kocsube S."/>
            <person name="Drula E."/>
            <person name="Lipzen A."/>
            <person name="Balint B."/>
            <person name="Henrissat B."/>
            <person name="Andreopoulos B."/>
            <person name="Martin F.M."/>
            <person name="Harder C.B."/>
            <person name="Rigling D."/>
            <person name="Ford K.L."/>
            <person name="Foster G.D."/>
            <person name="Pangilinan J."/>
            <person name="Papanicolaou A."/>
            <person name="Barry K."/>
            <person name="LaButti K."/>
            <person name="Viragh M."/>
            <person name="Koriabine M."/>
            <person name="Yan M."/>
            <person name="Riley R."/>
            <person name="Champramary S."/>
            <person name="Plett K.L."/>
            <person name="Tsai I.J."/>
            <person name="Slot J."/>
            <person name="Sipos G."/>
            <person name="Plett J."/>
            <person name="Nagy L.G."/>
            <person name="Grigoriev I.V."/>
        </authorList>
    </citation>
    <scope>NUCLEOTIDE SEQUENCE</scope>
    <source>
        <strain evidence="4">CCBAS 213</strain>
    </source>
</reference>
<evidence type="ECO:0000256" key="2">
    <source>
        <dbReference type="SAM" id="Phobius"/>
    </source>
</evidence>
<feature type="transmembrane region" description="Helical" evidence="2">
    <location>
        <begin position="34"/>
        <end position="59"/>
    </location>
</feature>
<comment type="caution">
    <text evidence="4">The sequence shown here is derived from an EMBL/GenBank/DDBJ whole genome shotgun (WGS) entry which is preliminary data.</text>
</comment>
<dbReference type="RefSeq" id="XP_060329593.1">
    <property type="nucleotide sequence ID" value="XM_060473434.1"/>
</dbReference>
<evidence type="ECO:0000313" key="4">
    <source>
        <dbReference type="EMBL" id="KAK0457278.1"/>
    </source>
</evidence>
<feature type="transmembrane region" description="Helical" evidence="2">
    <location>
        <begin position="71"/>
        <end position="96"/>
    </location>
</feature>
<gene>
    <name evidence="4" type="ORF">EV420DRAFT_1549887</name>
</gene>
<keyword evidence="2" id="KW-1133">Transmembrane helix</keyword>
<feature type="domain" description="DUF6534" evidence="3">
    <location>
        <begin position="192"/>
        <end position="279"/>
    </location>
</feature>
<dbReference type="AlphaFoldDB" id="A0AA39N4L8"/>
<keyword evidence="5" id="KW-1185">Reference proteome</keyword>
<evidence type="ECO:0000256" key="1">
    <source>
        <dbReference type="SAM" id="MobiDB-lite"/>
    </source>
</evidence>
<feature type="transmembrane region" description="Helical" evidence="2">
    <location>
        <begin position="102"/>
        <end position="132"/>
    </location>
</feature>
<dbReference type="Proteomes" id="UP001175211">
    <property type="component" value="Unassembled WGS sequence"/>
</dbReference>
<dbReference type="PANTHER" id="PTHR40465">
    <property type="entry name" value="CHROMOSOME 1, WHOLE GENOME SHOTGUN SEQUENCE"/>
    <property type="match status" value="1"/>
</dbReference>
<accession>A0AA39N4L8</accession>
<protein>
    <recommendedName>
        <fullName evidence="3">DUF6534 domain-containing protein</fullName>
    </recommendedName>
</protein>
<feature type="transmembrane region" description="Helical" evidence="2">
    <location>
        <begin position="253"/>
        <end position="274"/>
    </location>
</feature>
<dbReference type="Pfam" id="PF20152">
    <property type="entry name" value="DUF6534"/>
    <property type="match status" value="1"/>
</dbReference>
<feature type="transmembrane region" description="Helical" evidence="2">
    <location>
        <begin position="227"/>
        <end position="247"/>
    </location>
</feature>
<keyword evidence="2" id="KW-0472">Membrane</keyword>
<keyword evidence="2" id="KW-0812">Transmembrane</keyword>
<dbReference type="InterPro" id="IPR045339">
    <property type="entry name" value="DUF6534"/>
</dbReference>